<evidence type="ECO:0000313" key="5">
    <source>
        <dbReference type="Proteomes" id="UP000236291"/>
    </source>
</evidence>
<evidence type="ECO:0000259" key="2">
    <source>
        <dbReference type="Pfam" id="PF25568"/>
    </source>
</evidence>
<evidence type="ECO:0000313" key="3">
    <source>
        <dbReference type="EMBL" id="PNX69432.1"/>
    </source>
</evidence>
<proteinExistence type="predicted"/>
<reference evidence="3 5" key="2">
    <citation type="journal article" date="2017" name="Front. Plant Sci.">
        <title>Gene Classification and Mining of Molecular Markers Useful in Red Clover (Trifolium pratense) Breeding.</title>
        <authorList>
            <person name="Istvanek J."/>
            <person name="Dluhosova J."/>
            <person name="Dluhos P."/>
            <person name="Patkova L."/>
            <person name="Nedelnik J."/>
            <person name="Repkova J."/>
        </authorList>
    </citation>
    <scope>NUCLEOTIDE SEQUENCE [LARGE SCALE GENOMIC DNA]</scope>
    <source>
        <strain evidence="5">cv. Tatra</strain>
        <tissue evidence="3">Young leaves</tissue>
    </source>
</reference>
<dbReference type="STRING" id="57577.A0A2K3KT12"/>
<name>A0A2K3KT12_TRIPR</name>
<keyword evidence="3" id="KW-0378">Hydrolase</keyword>
<feature type="non-terminal residue" evidence="3">
    <location>
        <position position="1"/>
    </location>
</feature>
<dbReference type="Pfam" id="PF25568">
    <property type="entry name" value="AAA_lid_At3g28540"/>
    <property type="match status" value="1"/>
</dbReference>
<feature type="coiled-coil region" evidence="1">
    <location>
        <begin position="35"/>
        <end position="66"/>
    </location>
</feature>
<reference evidence="3 5" key="1">
    <citation type="journal article" date="2014" name="Am. J. Bot.">
        <title>Genome assembly and annotation for red clover (Trifolium pratense; Fabaceae).</title>
        <authorList>
            <person name="Istvanek J."/>
            <person name="Jaros M."/>
            <person name="Krenek A."/>
            <person name="Repkova J."/>
        </authorList>
    </citation>
    <scope>NUCLEOTIDE SEQUENCE [LARGE SCALE GENOMIC DNA]</scope>
    <source>
        <strain evidence="5">cv. Tatra</strain>
        <tissue evidence="3">Young leaves</tissue>
    </source>
</reference>
<organism evidence="3 5">
    <name type="scientific">Trifolium pratense</name>
    <name type="common">Red clover</name>
    <dbReference type="NCBI Taxonomy" id="57577"/>
    <lineage>
        <taxon>Eukaryota</taxon>
        <taxon>Viridiplantae</taxon>
        <taxon>Streptophyta</taxon>
        <taxon>Embryophyta</taxon>
        <taxon>Tracheophyta</taxon>
        <taxon>Spermatophyta</taxon>
        <taxon>Magnoliopsida</taxon>
        <taxon>eudicotyledons</taxon>
        <taxon>Gunneridae</taxon>
        <taxon>Pentapetalae</taxon>
        <taxon>rosids</taxon>
        <taxon>fabids</taxon>
        <taxon>Fabales</taxon>
        <taxon>Fabaceae</taxon>
        <taxon>Papilionoideae</taxon>
        <taxon>50 kb inversion clade</taxon>
        <taxon>NPAAA clade</taxon>
        <taxon>Hologalegina</taxon>
        <taxon>IRL clade</taxon>
        <taxon>Trifolieae</taxon>
        <taxon>Trifolium</taxon>
    </lineage>
</organism>
<comment type="caution">
    <text evidence="3">The sequence shown here is derived from an EMBL/GenBank/DDBJ whole genome shotgun (WGS) entry which is preliminary data.</text>
</comment>
<dbReference type="Proteomes" id="UP000236291">
    <property type="component" value="Unassembled WGS sequence"/>
</dbReference>
<feature type="domain" description="AAA+ ATPase At3g28540-like C-terminal" evidence="2">
    <location>
        <begin position="2"/>
        <end position="60"/>
    </location>
</feature>
<dbReference type="EMBL" id="ASHM01018868">
    <property type="protein sequence ID" value="PNY00390.1"/>
    <property type="molecule type" value="Genomic_DNA"/>
</dbReference>
<evidence type="ECO:0000256" key="1">
    <source>
        <dbReference type="SAM" id="Coils"/>
    </source>
</evidence>
<dbReference type="AlphaFoldDB" id="A0A2K3KT12"/>
<keyword evidence="3" id="KW-0645">Protease</keyword>
<evidence type="ECO:0000313" key="4">
    <source>
        <dbReference type="EMBL" id="PNY00390.1"/>
    </source>
</evidence>
<protein>
    <submittedName>
        <fullName evidence="3">ATP-dependent zinc metalloprotease FtsH-like protein</fullName>
    </submittedName>
</protein>
<dbReference type="GO" id="GO:0008237">
    <property type="term" value="F:metallopeptidase activity"/>
    <property type="evidence" value="ECO:0007669"/>
    <property type="project" value="UniProtKB-KW"/>
</dbReference>
<dbReference type="EMBL" id="ASHM01108706">
    <property type="protein sequence ID" value="PNX69432.1"/>
    <property type="molecule type" value="Genomic_DNA"/>
</dbReference>
<dbReference type="GO" id="GO:0006508">
    <property type="term" value="P:proteolysis"/>
    <property type="evidence" value="ECO:0007669"/>
    <property type="project" value="UniProtKB-KW"/>
</dbReference>
<keyword evidence="3" id="KW-0482">Metalloprotease</keyword>
<keyword evidence="1" id="KW-0175">Coiled coil</keyword>
<gene>
    <name evidence="4" type="ORF">L195_g023670</name>
    <name evidence="3" type="ORF">L195_g056711</name>
</gene>
<sequence length="90" mass="9928">SIESHPLFDTVRCLLEETNVTPADVAENLMPKVANEDAEASLERLIQALRTSKEEAKMKAEKEAEMKAVNSSEIVAEDKEIKEKIGNGKS</sequence>
<dbReference type="InterPro" id="IPR058017">
    <property type="entry name" value="At3g28540-like_C"/>
</dbReference>
<accession>A0A2K3KT12</accession>